<dbReference type="RefSeq" id="XP_003015058.1">
    <property type="nucleotide sequence ID" value="XM_003015012.1"/>
</dbReference>
<reference evidence="2" key="1">
    <citation type="journal article" date="2011" name="Genome Biol.">
        <title>Comparative and functional genomics provide insights into the pathogenicity of dermatophytic fungi.</title>
        <authorList>
            <person name="Burmester A."/>
            <person name="Shelest E."/>
            <person name="Gloeckner G."/>
            <person name="Heddergott C."/>
            <person name="Schindler S."/>
            <person name="Staib P."/>
            <person name="Heidel A."/>
            <person name="Felder M."/>
            <person name="Petzold A."/>
            <person name="Szafranski K."/>
            <person name="Feuermann M."/>
            <person name="Pedruzzi I."/>
            <person name="Priebe S."/>
            <person name="Groth M."/>
            <person name="Winkler R."/>
            <person name="Li W."/>
            <person name="Kniemeyer O."/>
            <person name="Schroeckh V."/>
            <person name="Hertweck C."/>
            <person name="Hube B."/>
            <person name="White T.C."/>
            <person name="Platzer M."/>
            <person name="Guthke R."/>
            <person name="Heitman J."/>
            <person name="Woestemeyer J."/>
            <person name="Zipfel P.F."/>
            <person name="Monod M."/>
            <person name="Brakhage A.A."/>
        </authorList>
    </citation>
    <scope>NUCLEOTIDE SEQUENCE [LARGE SCALE GENOMIC DNA]</scope>
    <source>
        <strain evidence="2">ATCC MYA-4681 / CBS 112371</strain>
    </source>
</reference>
<name>D4AQY9_ARTBC</name>
<organism evidence="1 2">
    <name type="scientific">Arthroderma benhamiae (strain ATCC MYA-4681 / CBS 112371)</name>
    <name type="common">Trichophyton mentagrophytes</name>
    <dbReference type="NCBI Taxonomy" id="663331"/>
    <lineage>
        <taxon>Eukaryota</taxon>
        <taxon>Fungi</taxon>
        <taxon>Dikarya</taxon>
        <taxon>Ascomycota</taxon>
        <taxon>Pezizomycotina</taxon>
        <taxon>Eurotiomycetes</taxon>
        <taxon>Eurotiomycetidae</taxon>
        <taxon>Onygenales</taxon>
        <taxon>Arthrodermataceae</taxon>
        <taxon>Trichophyton</taxon>
    </lineage>
</organism>
<proteinExistence type="predicted"/>
<dbReference type="eggNOG" id="ENOG502QR0D">
    <property type="taxonomic scope" value="Eukaryota"/>
</dbReference>
<gene>
    <name evidence="1" type="ORF">ARB_06818</name>
</gene>
<evidence type="ECO:0000313" key="2">
    <source>
        <dbReference type="Proteomes" id="UP000008866"/>
    </source>
</evidence>
<dbReference type="HOGENOM" id="CLU_028989_0_0_1"/>
<dbReference type="OMA" id="TGYFMEA"/>
<protein>
    <submittedName>
        <fullName evidence="1">Uncharacterized protein</fullName>
    </submittedName>
</protein>
<dbReference type="SUPFAM" id="SSF50494">
    <property type="entry name" value="Trypsin-like serine proteases"/>
    <property type="match status" value="1"/>
</dbReference>
<comment type="caution">
    <text evidence="1">The sequence shown here is derived from an EMBL/GenBank/DDBJ whole genome shotgun (WGS) entry which is preliminary data.</text>
</comment>
<dbReference type="KEGG" id="abe:ARB_06818"/>
<dbReference type="Proteomes" id="UP000008866">
    <property type="component" value="Unassembled WGS sequence"/>
</dbReference>
<dbReference type="STRING" id="663331.D4AQY9"/>
<dbReference type="InterPro" id="IPR009003">
    <property type="entry name" value="Peptidase_S1_PA"/>
</dbReference>
<dbReference type="OrthoDB" id="5424209at2759"/>
<dbReference type="GeneID" id="9520781"/>
<sequence length="613" mass="69549">MPMGRDADMSEHFSTSAVSFAGPLLTAESGVETTPQATRRIKKREGSSEENGFAILGNNGFKNEDYRCGGPGLVRLPTLNEILKPNEPLYILYHEELVGPLRDILEKWNVDSKYIHLVRRYHARDSPDTSAETVVVSAKKHELDSSWLHACQEIHHLFLQHGQVRLKIEISDERALEPVFSRSITATDPFIHKWQGLKGQILNILEGREWTLLSAHLRGPRNGKFAHTVVICVREDSRQNWNDVRDSIVHHLDTNDLTHTAVEIIRDSIFHYPEQAAILDEQDWNKKAKLGGSLGMGGESTSSFTFGGFVELQFHCHHQWKRFGMTNFHSIANDHCLDDWKRHGIIPDDSRNNISIDHPSLGDHNMSMKYYEDKAADIQTQKYYEVQRRFEGEGPSLSRSQKANFKYDTDLLNRYIKTIDLANEFHQKGNQYLGRVYTASGFRITATNRILDWALIEVERGRLSNNEIPSAEEIPRSRRERYRPDGTVLQAATYLEADMHLCKIGRRTGFTEGRLGALHVADLQSWSKNQDGSWTKARGSLHEIFPVAPPETFGDPGDSGAIIMDRNGSFVGLYVGGCIETGTSYFMEASDLFHDIKDITGAIDIRIPQDDSY</sequence>
<keyword evidence="2" id="KW-1185">Reference proteome</keyword>
<evidence type="ECO:0000313" key="1">
    <source>
        <dbReference type="EMBL" id="EFE34418.1"/>
    </source>
</evidence>
<dbReference type="AlphaFoldDB" id="D4AQY9"/>
<accession>D4AQY9</accession>
<dbReference type="EMBL" id="ABSU01000006">
    <property type="protein sequence ID" value="EFE34418.1"/>
    <property type="molecule type" value="Genomic_DNA"/>
</dbReference>